<dbReference type="Gene3D" id="3.40.50.2300">
    <property type="match status" value="1"/>
</dbReference>
<dbReference type="eggNOG" id="COG2197">
    <property type="taxonomic scope" value="Bacteria"/>
</dbReference>
<name>L1MLM6_9CORY</name>
<dbReference type="Proteomes" id="UP000010445">
    <property type="component" value="Unassembled WGS sequence"/>
</dbReference>
<dbReference type="PROSITE" id="PS50043">
    <property type="entry name" value="HTH_LUXR_2"/>
    <property type="match status" value="1"/>
</dbReference>
<gene>
    <name evidence="8" type="ORF">HMPREF9997_00507</name>
</gene>
<dbReference type="Gene3D" id="1.10.10.10">
    <property type="entry name" value="Winged helix-like DNA-binding domain superfamily/Winged helix DNA-binding domain"/>
    <property type="match status" value="1"/>
</dbReference>
<dbReference type="InterPro" id="IPR036388">
    <property type="entry name" value="WH-like_DNA-bd_sf"/>
</dbReference>
<dbReference type="STRING" id="1035195.HMPREF9997_00507"/>
<dbReference type="CDD" id="cd17535">
    <property type="entry name" value="REC_NarL-like"/>
    <property type="match status" value="1"/>
</dbReference>
<dbReference type="OrthoDB" id="9808843at2"/>
<dbReference type="GO" id="GO:0003677">
    <property type="term" value="F:DNA binding"/>
    <property type="evidence" value="ECO:0007669"/>
    <property type="project" value="UniProtKB-KW"/>
</dbReference>
<dbReference type="SUPFAM" id="SSF52172">
    <property type="entry name" value="CheY-like"/>
    <property type="match status" value="1"/>
</dbReference>
<evidence type="ECO:0000256" key="2">
    <source>
        <dbReference type="ARBA" id="ARBA00023015"/>
    </source>
</evidence>
<dbReference type="RefSeq" id="WP_006062757.1">
    <property type="nucleotide sequence ID" value="NZ_KB290827.1"/>
</dbReference>
<keyword evidence="2" id="KW-0805">Transcription regulation</keyword>
<evidence type="ECO:0000259" key="6">
    <source>
        <dbReference type="PROSITE" id="PS50043"/>
    </source>
</evidence>
<sequence length="216" mass="23316">MKILLAEDSALLRAGLAELLRAAGHEVVEAVDADSLVAACQATSPDLVVSDVRMPPKMSDDGLEAVYRLRKARADANDSHLPVVILSQYVASAYLDTLLEHGGFGYLLKERVANVAEFTRTLETVAQGGTVVDPEVVKTLIQNRTSGISNLTSREQEILGLMAEGLSNSEISDRLVVSAGAVSKHVANVFIKLGFTPDDENRRVRAVLAWLRHQAN</sequence>
<dbReference type="InterPro" id="IPR039420">
    <property type="entry name" value="WalR-like"/>
</dbReference>
<dbReference type="PRINTS" id="PR00038">
    <property type="entry name" value="HTHLUXR"/>
</dbReference>
<evidence type="ECO:0000313" key="8">
    <source>
        <dbReference type="EMBL" id="EKX91844.1"/>
    </source>
</evidence>
<evidence type="ECO:0000256" key="3">
    <source>
        <dbReference type="ARBA" id="ARBA00023125"/>
    </source>
</evidence>
<keyword evidence="9" id="KW-1185">Reference proteome</keyword>
<protein>
    <submittedName>
        <fullName evidence="8">Response regulator receiver domain protein</fullName>
    </submittedName>
</protein>
<keyword evidence="4" id="KW-0804">Transcription</keyword>
<dbReference type="InterPro" id="IPR011006">
    <property type="entry name" value="CheY-like_superfamily"/>
</dbReference>
<dbReference type="SMART" id="SM00448">
    <property type="entry name" value="REC"/>
    <property type="match status" value="1"/>
</dbReference>
<dbReference type="SMART" id="SM00421">
    <property type="entry name" value="HTH_LUXR"/>
    <property type="match status" value="1"/>
</dbReference>
<dbReference type="Pfam" id="PF00072">
    <property type="entry name" value="Response_reg"/>
    <property type="match status" value="1"/>
</dbReference>
<dbReference type="PATRIC" id="fig|1035195.3.peg.460"/>
<evidence type="ECO:0000256" key="4">
    <source>
        <dbReference type="ARBA" id="ARBA00023163"/>
    </source>
</evidence>
<dbReference type="Pfam" id="PF00196">
    <property type="entry name" value="GerE"/>
    <property type="match status" value="1"/>
</dbReference>
<dbReference type="InterPro" id="IPR058245">
    <property type="entry name" value="NreC/VraR/RcsB-like_REC"/>
</dbReference>
<evidence type="ECO:0000313" key="9">
    <source>
        <dbReference type="Proteomes" id="UP000010445"/>
    </source>
</evidence>
<dbReference type="GO" id="GO:0006355">
    <property type="term" value="P:regulation of DNA-templated transcription"/>
    <property type="evidence" value="ECO:0007669"/>
    <property type="project" value="InterPro"/>
</dbReference>
<keyword evidence="3" id="KW-0238">DNA-binding</keyword>
<keyword evidence="1 5" id="KW-0597">Phosphoprotein</keyword>
<evidence type="ECO:0000259" key="7">
    <source>
        <dbReference type="PROSITE" id="PS50110"/>
    </source>
</evidence>
<dbReference type="CDD" id="cd06170">
    <property type="entry name" value="LuxR_C_like"/>
    <property type="match status" value="1"/>
</dbReference>
<comment type="caution">
    <text evidence="8">The sequence shown here is derived from an EMBL/GenBank/DDBJ whole genome shotgun (WGS) entry which is preliminary data.</text>
</comment>
<feature type="modified residue" description="4-aspartylphosphate" evidence="5">
    <location>
        <position position="51"/>
    </location>
</feature>
<dbReference type="EMBL" id="AMEM01000009">
    <property type="protein sequence ID" value="EKX91844.1"/>
    <property type="molecule type" value="Genomic_DNA"/>
</dbReference>
<dbReference type="PROSITE" id="PS50110">
    <property type="entry name" value="RESPONSE_REGULATORY"/>
    <property type="match status" value="1"/>
</dbReference>
<dbReference type="AlphaFoldDB" id="L1MLM6"/>
<proteinExistence type="predicted"/>
<feature type="domain" description="Response regulatory" evidence="7">
    <location>
        <begin position="2"/>
        <end position="124"/>
    </location>
</feature>
<accession>L1MLM6</accession>
<dbReference type="HOGENOM" id="CLU_000445_90_0_11"/>
<feature type="domain" description="HTH luxR-type" evidence="6">
    <location>
        <begin position="144"/>
        <end position="213"/>
    </location>
</feature>
<dbReference type="InterPro" id="IPR000792">
    <property type="entry name" value="Tscrpt_reg_LuxR_C"/>
</dbReference>
<dbReference type="InterPro" id="IPR001789">
    <property type="entry name" value="Sig_transdc_resp-reg_receiver"/>
</dbReference>
<reference evidence="8 9" key="1">
    <citation type="submission" date="2012-05" db="EMBL/GenBank/DDBJ databases">
        <authorList>
            <person name="Weinstock G."/>
            <person name="Sodergren E."/>
            <person name="Lobos E.A."/>
            <person name="Fulton L."/>
            <person name="Fulton R."/>
            <person name="Courtney L."/>
            <person name="Fronick C."/>
            <person name="O'Laughlin M."/>
            <person name="Godfrey J."/>
            <person name="Wilson R.M."/>
            <person name="Miner T."/>
            <person name="Farmer C."/>
            <person name="Delehaunty K."/>
            <person name="Cordes M."/>
            <person name="Minx P."/>
            <person name="Tomlinson C."/>
            <person name="Chen J."/>
            <person name="Wollam A."/>
            <person name="Pepin K.H."/>
            <person name="Bhonagiri V."/>
            <person name="Zhang X."/>
            <person name="Suruliraj S."/>
            <person name="Warren W."/>
            <person name="Mitreva M."/>
            <person name="Mardis E.R."/>
            <person name="Wilson R.K."/>
        </authorList>
    </citation>
    <scope>NUCLEOTIDE SEQUENCE [LARGE SCALE GENOMIC DNA]</scope>
    <source>
        <strain evidence="8 9">F0235</strain>
    </source>
</reference>
<dbReference type="PANTHER" id="PTHR43214">
    <property type="entry name" value="TWO-COMPONENT RESPONSE REGULATOR"/>
    <property type="match status" value="1"/>
</dbReference>
<dbReference type="GO" id="GO:0000160">
    <property type="term" value="P:phosphorelay signal transduction system"/>
    <property type="evidence" value="ECO:0007669"/>
    <property type="project" value="InterPro"/>
</dbReference>
<dbReference type="PANTHER" id="PTHR43214:SF24">
    <property type="entry name" value="TRANSCRIPTIONAL REGULATORY PROTEIN NARL-RELATED"/>
    <property type="match status" value="1"/>
</dbReference>
<organism evidence="8 9">
    <name type="scientific">Corynebacterium durum F0235</name>
    <dbReference type="NCBI Taxonomy" id="1035195"/>
    <lineage>
        <taxon>Bacteria</taxon>
        <taxon>Bacillati</taxon>
        <taxon>Actinomycetota</taxon>
        <taxon>Actinomycetes</taxon>
        <taxon>Mycobacteriales</taxon>
        <taxon>Corynebacteriaceae</taxon>
        <taxon>Corynebacterium</taxon>
    </lineage>
</organism>
<evidence type="ECO:0000256" key="1">
    <source>
        <dbReference type="ARBA" id="ARBA00022553"/>
    </source>
</evidence>
<evidence type="ECO:0000256" key="5">
    <source>
        <dbReference type="PROSITE-ProRule" id="PRU00169"/>
    </source>
</evidence>